<comment type="similarity">
    <text evidence="1">Belongs to the ATP-dependent AMP-binding enzyme family.</text>
</comment>
<sequence>MPGLITSAATGRDRTRSRAMRHTRSTGADMSTELTALVSAMDTARQQLTGPGAPWELEQRTINGVELRCYKQAPGTLRDAIDSGRTHGDRICVSYEDERYTFDAFFEAADRLANHLVSNCGVHRGDRVAIAMRNYPEWMMTFVAAVSIGAIVVPLNSWGKTEELCYGIQDSGSRIVVCDSQRLELIRDALPELDCKAILVRGGDAGDERVEPWSVSQQQAAKHPEVEISPGDLAIIMYTSGTTGKPKGAASTHFAVAQALYNFEFHAAQSAMANMPTIEKMLGSGFDSATLLAVPLFHVSGCYAIFLGNLRGGRKTCIMYKWDPARALEIIESERITVFTGVPTMTMALLEHPNFASTDTSSLFALGAGGTACPPHLTDLIYSKLPDAYPGTGYGMTETNATGSSCTGAAFRLRPNAAGNLSPIVEVRTVNENGEALPAGETGELYLRSPTNVQRYWNLPEASAATFIDGWVATGDIGHVDDLGFLYVVDRVKDMVIRGGENIYPVEVEGVLLTHPAVHEATVFGVPHQRWGEELMASVYLGEDVASEEELRTFLGEHLAAFKVPARILISSGELPKNATGKVLKKAIRDAYLAQS</sequence>
<name>A0A5C8ZRE5_9GAMM</name>
<dbReference type="AlphaFoldDB" id="A0A5C8ZRE5"/>
<dbReference type="InterPro" id="IPR045851">
    <property type="entry name" value="AMP-bd_C_sf"/>
</dbReference>
<comment type="caution">
    <text evidence="6">The sequence shown here is derived from an EMBL/GenBank/DDBJ whole genome shotgun (WGS) entry which is preliminary data.</text>
</comment>
<dbReference type="Proteomes" id="UP000321933">
    <property type="component" value="Unassembled WGS sequence"/>
</dbReference>
<reference evidence="6 7" key="1">
    <citation type="submission" date="2019-08" db="EMBL/GenBank/DDBJ databases">
        <title>Parahaliea maris sp. nov., isolated from the surface seawater.</title>
        <authorList>
            <person name="Liu Y."/>
        </authorList>
    </citation>
    <scope>NUCLEOTIDE SEQUENCE [LARGE SCALE GENOMIC DNA]</scope>
    <source>
        <strain evidence="6 7">S2-26</strain>
    </source>
</reference>
<keyword evidence="2 6" id="KW-0436">Ligase</keyword>
<dbReference type="InterPro" id="IPR020845">
    <property type="entry name" value="AMP-binding_CS"/>
</dbReference>
<protein>
    <submittedName>
        <fullName evidence="6">Acyl--CoA ligase</fullName>
    </submittedName>
</protein>
<dbReference type="FunFam" id="3.30.300.30:FF:000008">
    <property type="entry name" value="2,3-dihydroxybenzoate-AMP ligase"/>
    <property type="match status" value="1"/>
</dbReference>
<dbReference type="Pfam" id="PF13193">
    <property type="entry name" value="AMP-binding_C"/>
    <property type="match status" value="1"/>
</dbReference>
<dbReference type="GO" id="GO:0006631">
    <property type="term" value="P:fatty acid metabolic process"/>
    <property type="evidence" value="ECO:0007669"/>
    <property type="project" value="TreeGrafter"/>
</dbReference>
<dbReference type="InterPro" id="IPR025110">
    <property type="entry name" value="AMP-bd_C"/>
</dbReference>
<organism evidence="6 7">
    <name type="scientific">Parahaliea aestuarii</name>
    <dbReference type="NCBI Taxonomy" id="1852021"/>
    <lineage>
        <taxon>Bacteria</taxon>
        <taxon>Pseudomonadati</taxon>
        <taxon>Pseudomonadota</taxon>
        <taxon>Gammaproteobacteria</taxon>
        <taxon>Cellvibrionales</taxon>
        <taxon>Halieaceae</taxon>
        <taxon>Parahaliea</taxon>
    </lineage>
</organism>
<dbReference type="Gene3D" id="2.30.38.10">
    <property type="entry name" value="Luciferase, Domain 3"/>
    <property type="match status" value="1"/>
</dbReference>
<dbReference type="Gene3D" id="3.30.300.30">
    <property type="match status" value="1"/>
</dbReference>
<feature type="domain" description="AMP-binding enzyme C-terminal" evidence="5">
    <location>
        <begin position="507"/>
        <end position="582"/>
    </location>
</feature>
<feature type="region of interest" description="Disordered" evidence="3">
    <location>
        <begin position="1"/>
        <end position="27"/>
    </location>
</feature>
<dbReference type="EMBL" id="VRYZ01000005">
    <property type="protein sequence ID" value="TXS91073.1"/>
    <property type="molecule type" value="Genomic_DNA"/>
</dbReference>
<evidence type="ECO:0000259" key="4">
    <source>
        <dbReference type="Pfam" id="PF00501"/>
    </source>
</evidence>
<evidence type="ECO:0000256" key="3">
    <source>
        <dbReference type="SAM" id="MobiDB-lite"/>
    </source>
</evidence>
<dbReference type="GO" id="GO:0031956">
    <property type="term" value="F:medium-chain fatty acid-CoA ligase activity"/>
    <property type="evidence" value="ECO:0007669"/>
    <property type="project" value="TreeGrafter"/>
</dbReference>
<dbReference type="PROSITE" id="PS00455">
    <property type="entry name" value="AMP_BINDING"/>
    <property type="match status" value="1"/>
</dbReference>
<dbReference type="PANTHER" id="PTHR43201:SF5">
    <property type="entry name" value="MEDIUM-CHAIN ACYL-COA LIGASE ACSF2, MITOCHONDRIAL"/>
    <property type="match status" value="1"/>
</dbReference>
<dbReference type="SUPFAM" id="SSF56801">
    <property type="entry name" value="Acetyl-CoA synthetase-like"/>
    <property type="match status" value="1"/>
</dbReference>
<accession>A0A5C8ZRE5</accession>
<dbReference type="OrthoDB" id="9803968at2"/>
<dbReference type="Pfam" id="PF00501">
    <property type="entry name" value="AMP-binding"/>
    <property type="match status" value="1"/>
</dbReference>
<dbReference type="PANTHER" id="PTHR43201">
    <property type="entry name" value="ACYL-COA SYNTHETASE"/>
    <property type="match status" value="1"/>
</dbReference>
<evidence type="ECO:0000256" key="2">
    <source>
        <dbReference type="ARBA" id="ARBA00022598"/>
    </source>
</evidence>
<gene>
    <name evidence="6" type="ORF">FVW59_12760</name>
</gene>
<dbReference type="InterPro" id="IPR000873">
    <property type="entry name" value="AMP-dep_synth/lig_dom"/>
</dbReference>
<dbReference type="Gene3D" id="3.40.50.980">
    <property type="match status" value="2"/>
</dbReference>
<keyword evidence="7" id="KW-1185">Reference proteome</keyword>
<proteinExistence type="inferred from homology"/>
<feature type="domain" description="AMP-dependent synthetase/ligase" evidence="4">
    <location>
        <begin position="85"/>
        <end position="457"/>
    </location>
</feature>
<evidence type="ECO:0000313" key="6">
    <source>
        <dbReference type="EMBL" id="TXS91073.1"/>
    </source>
</evidence>
<evidence type="ECO:0000313" key="7">
    <source>
        <dbReference type="Proteomes" id="UP000321933"/>
    </source>
</evidence>
<evidence type="ECO:0000256" key="1">
    <source>
        <dbReference type="ARBA" id="ARBA00006432"/>
    </source>
</evidence>
<evidence type="ECO:0000259" key="5">
    <source>
        <dbReference type="Pfam" id="PF13193"/>
    </source>
</evidence>